<feature type="transmembrane region" description="Helical" evidence="1">
    <location>
        <begin position="437"/>
        <end position="455"/>
    </location>
</feature>
<dbReference type="EMBL" id="KL660417">
    <property type="protein sequence ID" value="KFA66662.1"/>
    <property type="molecule type" value="Genomic_DNA"/>
</dbReference>
<feature type="transmembrane region" description="Helical" evidence="1">
    <location>
        <begin position="400"/>
        <end position="417"/>
    </location>
</feature>
<evidence type="ECO:0000313" key="3">
    <source>
        <dbReference type="Proteomes" id="UP000028524"/>
    </source>
</evidence>
<gene>
    <name evidence="2" type="ORF">S40285_03044</name>
</gene>
<evidence type="ECO:0008006" key="4">
    <source>
        <dbReference type="Google" id="ProtNLM"/>
    </source>
</evidence>
<dbReference type="PANTHER" id="PTHR12459:SF15">
    <property type="entry name" value="TRANSMEMBRANE PROTEIN 135"/>
    <property type="match status" value="1"/>
</dbReference>
<keyword evidence="3" id="KW-1185">Reference proteome</keyword>
<proteinExistence type="predicted"/>
<dbReference type="OMA" id="FSWFYEP"/>
<accession>A0A084QRS7</accession>
<name>A0A084QRS7_STAC4</name>
<dbReference type="HOGENOM" id="CLU_012946_0_0_1"/>
<feature type="non-terminal residue" evidence="2">
    <location>
        <position position="561"/>
    </location>
</feature>
<organism evidence="2 3">
    <name type="scientific">Stachybotrys chlorohalonatus (strain IBT 40285)</name>
    <dbReference type="NCBI Taxonomy" id="1283841"/>
    <lineage>
        <taxon>Eukaryota</taxon>
        <taxon>Fungi</taxon>
        <taxon>Dikarya</taxon>
        <taxon>Ascomycota</taxon>
        <taxon>Pezizomycotina</taxon>
        <taxon>Sordariomycetes</taxon>
        <taxon>Hypocreomycetidae</taxon>
        <taxon>Hypocreales</taxon>
        <taxon>Stachybotryaceae</taxon>
        <taxon>Stachybotrys</taxon>
    </lineage>
</organism>
<keyword evidence="1" id="KW-1133">Transmembrane helix</keyword>
<dbReference type="Proteomes" id="UP000028524">
    <property type="component" value="Unassembled WGS sequence"/>
</dbReference>
<protein>
    <recommendedName>
        <fullName evidence="4">Integral membrane protein</fullName>
    </recommendedName>
</protein>
<dbReference type="PANTHER" id="PTHR12459">
    <property type="entry name" value="TRANSMEMBRANE PROTEIN 135-RELATED"/>
    <property type="match status" value="1"/>
</dbReference>
<sequence>MSSQVVTPPRRDAAPRAVVRSVLQLEQLPAVLRPLARAYVLGYVSAVAPRLLTLILKHVLKRRTSPTSPSKENEAPSFLKSAAHVLKTASEPDRFPTFCAVLAGGTALLQVASPTHFDRRPSETLESFFPPKVSLPAVVSTQILGMGILNSLVVLVGNSNLQINLTRYVLELSHGALSKLPSQQKLRFSHSCVITDSSSYRFSRWLATFVAAWLGLRLLQSRDKGGVSGDPNHDSRKPPAAAGRTLDLTLFAATRAVDVIIGGLWERYSQHRRAVRRWTRAEQHVSELTDPLIFSASCALIMWSWFFSPEKLPRSYAKWITAAAHVDQRLIEALRRCLKGELRYGEDTGQAPLLQAMCDDYGWPREWGDPAISVPFPCEMVHMGCGPSCEYHALSRFCRAWAWSMFTYVPISLAPWLRKPNRNGLAKALKSASRSSMFLGMFIALFYYGVCLARTRVGPHIIGKDAAGCQRIDGGICVATGCVLCGWSVLLETAGRRQDMALFVAPRGLATMVPRRYPQEKQWRETLVFSVSAAVVFTNVLENPRRVRGFLGRLLSMVMKQ</sequence>
<dbReference type="AlphaFoldDB" id="A0A084QRS7"/>
<dbReference type="InParanoid" id="A0A084QRS7"/>
<dbReference type="InterPro" id="IPR026749">
    <property type="entry name" value="Tmem135"/>
</dbReference>
<dbReference type="OrthoDB" id="4021778at2759"/>
<keyword evidence="1" id="KW-0812">Transmembrane</keyword>
<reference evidence="2 3" key="1">
    <citation type="journal article" date="2014" name="BMC Genomics">
        <title>Comparative genome sequencing reveals chemotype-specific gene clusters in the toxigenic black mold Stachybotrys.</title>
        <authorList>
            <person name="Semeiks J."/>
            <person name="Borek D."/>
            <person name="Otwinowski Z."/>
            <person name="Grishin N.V."/>
        </authorList>
    </citation>
    <scope>NUCLEOTIDE SEQUENCE [LARGE SCALE GENOMIC DNA]</scope>
    <source>
        <strain evidence="2 3">IBT 40285</strain>
    </source>
</reference>
<keyword evidence="1" id="KW-0472">Membrane</keyword>
<evidence type="ECO:0000313" key="2">
    <source>
        <dbReference type="EMBL" id="KFA66662.1"/>
    </source>
</evidence>
<evidence type="ECO:0000256" key="1">
    <source>
        <dbReference type="SAM" id="Phobius"/>
    </source>
</evidence>